<sequence>MGSLMEVTVCGPAAGPPHDEVRPLLPLCDHAAHGSAEGAGMTTTDGGEAERRDLFRRVGRLSTTVNDLALDHLAGATTTGFTLLGAGVHDIDAGLTALEPQARRSVWSMLPSMRFNPHDPTHRLNERSIGRGLDLRTVVSPHCLTVNPLMSSIDPDVRVGHVFTTFILVDLTAAVVFGPPGNHGEPTAWRTTRTDVLEAVTDIWTRVWDTSRPAVPPGTQPPFTPRQVLVASRLASGTKDAAIARELGVSVRTVVSEVAVIVERLGARGRLDAMHALGAGLVVPVPGLQR</sequence>
<dbReference type="PROSITE" id="PS50043">
    <property type="entry name" value="HTH_LUXR_2"/>
    <property type="match status" value="1"/>
</dbReference>
<dbReference type="InterPro" id="IPR000792">
    <property type="entry name" value="Tscrpt_reg_LuxR_C"/>
</dbReference>
<proteinExistence type="predicted"/>
<name>A0ABP8XU48_9MICO</name>
<organism evidence="2 3">
    <name type="scientific">Pedococcus ginsenosidimutans</name>
    <dbReference type="NCBI Taxonomy" id="490570"/>
    <lineage>
        <taxon>Bacteria</taxon>
        <taxon>Bacillati</taxon>
        <taxon>Actinomycetota</taxon>
        <taxon>Actinomycetes</taxon>
        <taxon>Micrococcales</taxon>
        <taxon>Intrasporangiaceae</taxon>
        <taxon>Pedococcus</taxon>
    </lineage>
</organism>
<keyword evidence="3" id="KW-1185">Reference proteome</keyword>
<evidence type="ECO:0000313" key="2">
    <source>
        <dbReference type="EMBL" id="GAA4713146.1"/>
    </source>
</evidence>
<comment type="caution">
    <text evidence="2">The sequence shown here is derived from an EMBL/GenBank/DDBJ whole genome shotgun (WGS) entry which is preliminary data.</text>
</comment>
<evidence type="ECO:0000259" key="1">
    <source>
        <dbReference type="PROSITE" id="PS50043"/>
    </source>
</evidence>
<gene>
    <name evidence="2" type="ORF">GCM10025782_06670</name>
</gene>
<evidence type="ECO:0000313" key="3">
    <source>
        <dbReference type="Proteomes" id="UP001500556"/>
    </source>
</evidence>
<dbReference type="EMBL" id="BAABLO010000001">
    <property type="protein sequence ID" value="GAA4713146.1"/>
    <property type="molecule type" value="Genomic_DNA"/>
</dbReference>
<reference evidence="3" key="1">
    <citation type="journal article" date="2019" name="Int. J. Syst. Evol. Microbiol.">
        <title>The Global Catalogue of Microorganisms (GCM) 10K type strain sequencing project: providing services to taxonomists for standard genome sequencing and annotation.</title>
        <authorList>
            <consortium name="The Broad Institute Genomics Platform"/>
            <consortium name="The Broad Institute Genome Sequencing Center for Infectious Disease"/>
            <person name="Wu L."/>
            <person name="Ma J."/>
        </authorList>
    </citation>
    <scope>NUCLEOTIDE SEQUENCE [LARGE SCALE GENOMIC DNA]</scope>
    <source>
        <strain evidence="3">JCM 18961</strain>
    </source>
</reference>
<dbReference type="SMART" id="SM00421">
    <property type="entry name" value="HTH_LUXR"/>
    <property type="match status" value="1"/>
</dbReference>
<dbReference type="InterPro" id="IPR036388">
    <property type="entry name" value="WH-like_DNA-bd_sf"/>
</dbReference>
<dbReference type="SUPFAM" id="SSF46894">
    <property type="entry name" value="C-terminal effector domain of the bipartite response regulators"/>
    <property type="match status" value="1"/>
</dbReference>
<feature type="domain" description="HTH luxR-type" evidence="1">
    <location>
        <begin position="216"/>
        <end position="281"/>
    </location>
</feature>
<dbReference type="Gene3D" id="1.10.10.10">
    <property type="entry name" value="Winged helix-like DNA-binding domain superfamily/Winged helix DNA-binding domain"/>
    <property type="match status" value="1"/>
</dbReference>
<dbReference type="Pfam" id="PF00196">
    <property type="entry name" value="GerE"/>
    <property type="match status" value="1"/>
</dbReference>
<dbReference type="InterPro" id="IPR016032">
    <property type="entry name" value="Sig_transdc_resp-reg_C-effctor"/>
</dbReference>
<dbReference type="Proteomes" id="UP001500556">
    <property type="component" value="Unassembled WGS sequence"/>
</dbReference>
<accession>A0ABP8XU48</accession>
<protein>
    <recommendedName>
        <fullName evidence="1">HTH luxR-type domain-containing protein</fullName>
    </recommendedName>
</protein>